<keyword evidence="1" id="KW-0645">Protease</keyword>
<dbReference type="GeneID" id="28992344"/>
<dbReference type="VEuPathDB" id="FungiDB:PHYBLDRAFT_145434"/>
<reference evidence="3" key="1">
    <citation type="submission" date="2015-06" db="EMBL/GenBank/DDBJ databases">
        <title>Expansion of signal transduction pathways in fungi by whole-genome duplication.</title>
        <authorList>
            <consortium name="DOE Joint Genome Institute"/>
            <person name="Corrochano L.M."/>
            <person name="Kuo A."/>
            <person name="Marcet-Houben M."/>
            <person name="Polaino S."/>
            <person name="Salamov A."/>
            <person name="Villalobos J.M."/>
            <person name="Alvarez M.I."/>
            <person name="Avalos J."/>
            <person name="Benito E.P."/>
            <person name="Benoit I."/>
            <person name="Burger G."/>
            <person name="Camino L.P."/>
            <person name="Canovas D."/>
            <person name="Cerda-Olmedo E."/>
            <person name="Cheng J.-F."/>
            <person name="Dominguez A."/>
            <person name="Elias M."/>
            <person name="Eslava A.P."/>
            <person name="Glaser F."/>
            <person name="Grimwood J."/>
            <person name="Gutierrez G."/>
            <person name="Heitman J."/>
            <person name="Henrissat B."/>
            <person name="Iturriaga E.A."/>
            <person name="Lang B.F."/>
            <person name="Lavin J.L."/>
            <person name="Lee S."/>
            <person name="Li W."/>
            <person name="Lindquist E."/>
            <person name="Lopez-Garcia S."/>
            <person name="Luque E.M."/>
            <person name="Marcos A.T."/>
            <person name="Martin J."/>
            <person name="McCluskey K."/>
            <person name="Medina H.R."/>
            <person name="Miralles-Duran A."/>
            <person name="Miyazaki A."/>
            <person name="Munoz-Torres E."/>
            <person name="Oguiza J.A."/>
            <person name="Ohm R."/>
            <person name="Olmedo M."/>
            <person name="Orejas M."/>
            <person name="Ortiz-Castellanos L."/>
            <person name="Pisabarro A.G."/>
            <person name="Rodriguez-Romero J."/>
            <person name="Ruiz-Herrera J."/>
            <person name="Ruiz-Vazquez R."/>
            <person name="Sanz C."/>
            <person name="Schackwitz W."/>
            <person name="Schmutz J."/>
            <person name="Shahriari M."/>
            <person name="Shelest E."/>
            <person name="Silva-Franco F."/>
            <person name="Soanes D."/>
            <person name="Syed K."/>
            <person name="Tagua V.G."/>
            <person name="Talbot N.J."/>
            <person name="Thon M."/>
            <person name="De vries R.P."/>
            <person name="Wiebenga A."/>
            <person name="Yadav J.S."/>
            <person name="Braun E.L."/>
            <person name="Baker S."/>
            <person name="Garre V."/>
            <person name="Horwitz B."/>
            <person name="Torres-Martinez S."/>
            <person name="Idnurm A."/>
            <person name="Herrera-Estrella A."/>
            <person name="Gabaldon T."/>
            <person name="Grigoriev I.V."/>
        </authorList>
    </citation>
    <scope>NUCLEOTIDE SEQUENCE [LARGE SCALE GENOMIC DNA]</scope>
    <source>
        <strain evidence="3">NRRL 1555(-)</strain>
    </source>
</reference>
<keyword evidence="3" id="KW-1185">Reference proteome</keyword>
<dbReference type="SUPFAM" id="SSF50630">
    <property type="entry name" value="Acid proteases"/>
    <property type="match status" value="1"/>
</dbReference>
<dbReference type="PROSITE" id="PS00141">
    <property type="entry name" value="ASP_PROTEASE"/>
    <property type="match status" value="1"/>
</dbReference>
<keyword evidence="1" id="KW-0378">Hydrolase</keyword>
<dbReference type="GO" id="GO:0006508">
    <property type="term" value="P:proteolysis"/>
    <property type="evidence" value="ECO:0007669"/>
    <property type="project" value="InterPro"/>
</dbReference>
<dbReference type="AlphaFoldDB" id="A0A163AJV1"/>
<sequence>MSTDSIHNPSCWVSQVNSQDPLLDYSTITVPPLSGIMPPSMSSADMLTALYLASAAKSLLVPTYKPSMYINSWLHQYCTEATLAGVPTDLLGKFLCHYLPPNIAEWICTFGCRNNWEELHNLLISTYGLDLDIEKAQRRQTLQATTQRNLSIWLFQVKFATLVNDMPNSGCLSNRTILNIFLKNIKPPLCQLIEPTLNSMDDWETVYEKAVMHEDCIGDLAPPRARNFHCQFEPMDCSAAIASPQRPKQHSLNDGVPCLWGPDGRPICGYCKGAHWNKDCPGVSHSAAITYQPAIVKEESPLAAAIMPAWLVTTGSSQPTTSAGPSVPYVIQNKALSVLVDTGSTITAIRASALEGIVTKVDCDQSIVFNTAAGAMAHSHGTVSLPVTLLGRPLELTF</sequence>
<dbReference type="InterPro" id="IPR021109">
    <property type="entry name" value="Peptidase_aspartic_dom_sf"/>
</dbReference>
<protein>
    <submittedName>
        <fullName evidence="2">Uncharacterized protein</fullName>
    </submittedName>
</protein>
<accession>A0A163AJV1</accession>
<dbReference type="RefSeq" id="XP_018292011.1">
    <property type="nucleotide sequence ID" value="XM_018431438.1"/>
</dbReference>
<dbReference type="GO" id="GO:0004190">
    <property type="term" value="F:aspartic-type endopeptidase activity"/>
    <property type="evidence" value="ECO:0007669"/>
    <property type="project" value="UniProtKB-KW"/>
</dbReference>
<dbReference type="STRING" id="763407.A0A163AJV1"/>
<dbReference type="Proteomes" id="UP000077315">
    <property type="component" value="Unassembled WGS sequence"/>
</dbReference>
<proteinExistence type="predicted"/>
<keyword evidence="1" id="KW-0064">Aspartyl protease</keyword>
<evidence type="ECO:0000313" key="3">
    <source>
        <dbReference type="Proteomes" id="UP000077315"/>
    </source>
</evidence>
<dbReference type="InterPro" id="IPR001969">
    <property type="entry name" value="Aspartic_peptidase_AS"/>
</dbReference>
<organism evidence="2 3">
    <name type="scientific">Phycomyces blakesleeanus (strain ATCC 8743b / DSM 1359 / FGSC 10004 / NBRC 33097 / NRRL 1555)</name>
    <dbReference type="NCBI Taxonomy" id="763407"/>
    <lineage>
        <taxon>Eukaryota</taxon>
        <taxon>Fungi</taxon>
        <taxon>Fungi incertae sedis</taxon>
        <taxon>Mucoromycota</taxon>
        <taxon>Mucoromycotina</taxon>
        <taxon>Mucoromycetes</taxon>
        <taxon>Mucorales</taxon>
        <taxon>Phycomycetaceae</taxon>
        <taxon>Phycomyces</taxon>
    </lineage>
</organism>
<evidence type="ECO:0000256" key="1">
    <source>
        <dbReference type="ARBA" id="ARBA00022750"/>
    </source>
</evidence>
<evidence type="ECO:0000313" key="2">
    <source>
        <dbReference type="EMBL" id="OAD73971.1"/>
    </source>
</evidence>
<gene>
    <name evidence="2" type="ORF">PHYBLDRAFT_145434</name>
</gene>
<name>A0A163AJV1_PHYB8</name>
<dbReference type="InParanoid" id="A0A163AJV1"/>
<dbReference type="EMBL" id="KV440980">
    <property type="protein sequence ID" value="OAD73971.1"/>
    <property type="molecule type" value="Genomic_DNA"/>
</dbReference>